<evidence type="ECO:0000313" key="2">
    <source>
        <dbReference type="EMBL" id="KAF7315670.1"/>
    </source>
</evidence>
<dbReference type="Proteomes" id="UP000636479">
    <property type="component" value="Unassembled WGS sequence"/>
</dbReference>
<feature type="transmembrane region" description="Helical" evidence="1">
    <location>
        <begin position="220"/>
        <end position="239"/>
    </location>
</feature>
<feature type="transmembrane region" description="Helical" evidence="1">
    <location>
        <begin position="96"/>
        <end position="117"/>
    </location>
</feature>
<dbReference type="OrthoDB" id="3259206at2759"/>
<dbReference type="GeneID" id="59340299"/>
<accession>A0A8H6TH58</accession>
<feature type="transmembrane region" description="Helical" evidence="1">
    <location>
        <begin position="137"/>
        <end position="159"/>
    </location>
</feature>
<keyword evidence="1" id="KW-0812">Transmembrane</keyword>
<organism evidence="2 3">
    <name type="scientific">Mycena indigotica</name>
    <dbReference type="NCBI Taxonomy" id="2126181"/>
    <lineage>
        <taxon>Eukaryota</taxon>
        <taxon>Fungi</taxon>
        <taxon>Dikarya</taxon>
        <taxon>Basidiomycota</taxon>
        <taxon>Agaricomycotina</taxon>
        <taxon>Agaricomycetes</taxon>
        <taxon>Agaricomycetidae</taxon>
        <taxon>Agaricales</taxon>
        <taxon>Marasmiineae</taxon>
        <taxon>Mycenaceae</taxon>
        <taxon>Mycena</taxon>
    </lineage>
</organism>
<reference evidence="2" key="1">
    <citation type="submission" date="2020-05" db="EMBL/GenBank/DDBJ databases">
        <title>Mycena genomes resolve the evolution of fungal bioluminescence.</title>
        <authorList>
            <person name="Tsai I.J."/>
        </authorList>
    </citation>
    <scope>NUCLEOTIDE SEQUENCE</scope>
    <source>
        <strain evidence="2">171206Taipei</strain>
    </source>
</reference>
<feature type="transmembrane region" description="Helical" evidence="1">
    <location>
        <begin position="179"/>
        <end position="199"/>
    </location>
</feature>
<name>A0A8H6TH58_9AGAR</name>
<proteinExistence type="predicted"/>
<evidence type="ECO:0000313" key="3">
    <source>
        <dbReference type="Proteomes" id="UP000636479"/>
    </source>
</evidence>
<keyword evidence="1" id="KW-0472">Membrane</keyword>
<feature type="transmembrane region" description="Helical" evidence="1">
    <location>
        <begin position="12"/>
        <end position="39"/>
    </location>
</feature>
<sequence length="360" mass="39339">MPSIPLGKTLIYYVCGFAVESVVFGMYSVVALLSTRMLLKRGLKTKANKNLFAITLFMYILSTLFWLYGFVNTASRVTAFVDHPQDPAPRIPGTRFFVLSNAVILINFALSDALVIWRARLICASEHRKYMILPSCFVVLTSLSIAALISLRIAGLWSVSLTKHPAFVKVIDILQINGMFLSLLSNLTTTGVVGVTAWQHRETIRTGFKKTTQGNRILKLLLESGVVYCVMGVLGLVASLTRLPYNTLGDLFIPISVLLASAYTPTILLMVNSQRSLSEATFLGSIDLSDDCPPQTHATATSFIAGASSLPWLAVDHAEPKLALSQGELARDSDSVMSGTTILDEEERGHRHKISNATLV</sequence>
<dbReference type="AlphaFoldDB" id="A0A8H6TH58"/>
<protein>
    <submittedName>
        <fullName evidence="2">Uncharacterized protein</fullName>
    </submittedName>
</protein>
<dbReference type="EMBL" id="JACAZF010000001">
    <property type="protein sequence ID" value="KAF7315670.1"/>
    <property type="molecule type" value="Genomic_DNA"/>
</dbReference>
<keyword evidence="3" id="KW-1185">Reference proteome</keyword>
<keyword evidence="1" id="KW-1133">Transmembrane helix</keyword>
<evidence type="ECO:0000256" key="1">
    <source>
        <dbReference type="SAM" id="Phobius"/>
    </source>
</evidence>
<dbReference type="RefSeq" id="XP_037225693.1">
    <property type="nucleotide sequence ID" value="XM_037357783.1"/>
</dbReference>
<comment type="caution">
    <text evidence="2">The sequence shown here is derived from an EMBL/GenBank/DDBJ whole genome shotgun (WGS) entry which is preliminary data.</text>
</comment>
<feature type="transmembrane region" description="Helical" evidence="1">
    <location>
        <begin position="51"/>
        <end position="71"/>
    </location>
</feature>
<feature type="transmembrane region" description="Helical" evidence="1">
    <location>
        <begin position="251"/>
        <end position="271"/>
    </location>
</feature>
<gene>
    <name evidence="2" type="ORF">MIND_00082600</name>
</gene>